<organism evidence="2 3">
    <name type="scientific">Marasmius crinis-equi</name>
    <dbReference type="NCBI Taxonomy" id="585013"/>
    <lineage>
        <taxon>Eukaryota</taxon>
        <taxon>Fungi</taxon>
        <taxon>Dikarya</taxon>
        <taxon>Basidiomycota</taxon>
        <taxon>Agaricomycotina</taxon>
        <taxon>Agaricomycetes</taxon>
        <taxon>Agaricomycetidae</taxon>
        <taxon>Agaricales</taxon>
        <taxon>Marasmiineae</taxon>
        <taxon>Marasmiaceae</taxon>
        <taxon>Marasmius</taxon>
    </lineage>
</organism>
<feature type="region of interest" description="Disordered" evidence="1">
    <location>
        <begin position="301"/>
        <end position="325"/>
    </location>
</feature>
<name>A0ABR3ETK8_9AGAR</name>
<evidence type="ECO:0000313" key="3">
    <source>
        <dbReference type="Proteomes" id="UP001465976"/>
    </source>
</evidence>
<feature type="non-terminal residue" evidence="2">
    <location>
        <position position="1"/>
    </location>
</feature>
<evidence type="ECO:0000313" key="2">
    <source>
        <dbReference type="EMBL" id="KAL0566140.1"/>
    </source>
</evidence>
<gene>
    <name evidence="2" type="ORF">V5O48_015882</name>
</gene>
<reference evidence="2 3" key="1">
    <citation type="submission" date="2024-02" db="EMBL/GenBank/DDBJ databases">
        <title>A draft genome for the cacao thread blight pathogen Marasmius crinis-equi.</title>
        <authorList>
            <person name="Cohen S.P."/>
            <person name="Baruah I.K."/>
            <person name="Amoako-Attah I."/>
            <person name="Bukari Y."/>
            <person name="Meinhardt L.W."/>
            <person name="Bailey B.A."/>
        </authorList>
    </citation>
    <scope>NUCLEOTIDE SEQUENCE [LARGE SCALE GENOMIC DNA]</scope>
    <source>
        <strain evidence="2 3">GH-76</strain>
    </source>
</reference>
<protein>
    <submittedName>
        <fullName evidence="2">Uncharacterized protein</fullName>
    </submittedName>
</protein>
<accession>A0ABR3ETK8</accession>
<dbReference type="Proteomes" id="UP001465976">
    <property type="component" value="Unassembled WGS sequence"/>
</dbReference>
<evidence type="ECO:0000256" key="1">
    <source>
        <dbReference type="SAM" id="MobiDB-lite"/>
    </source>
</evidence>
<proteinExistence type="predicted"/>
<sequence>KASDEADEKYRNLGPRAAEELTTKQLQQIQARRRTTHLKFDRLSEELEDYEVEHGITVRWALESPEYLAAEDDLDRQDYRQALERLERLVVQRLFELTKLNMSGVGYKQRTKITQALKSRAEAIRKALDAYNTAAERMDPPRATISWNTIIEMATLAEFDLLKDTHLNIAQLPWARPENRQAMQLHFGIRRAEEEVVRLNVEIKRLVTFMLDDHADYHHAIAATELSDPELAVELSRQQFHRLAIHAHIAERLVQTSQLQGFTDPTGDLLPGARRDREPELTDSVPLLTWATDIIGIQELHEDPGNTDTSAQPATPAPSDEELDAGSILAFLEGLTMDSN</sequence>
<keyword evidence="3" id="KW-1185">Reference proteome</keyword>
<comment type="caution">
    <text evidence="2">The sequence shown here is derived from an EMBL/GenBank/DDBJ whole genome shotgun (WGS) entry which is preliminary data.</text>
</comment>
<dbReference type="EMBL" id="JBAHYK010001998">
    <property type="protein sequence ID" value="KAL0566140.1"/>
    <property type="molecule type" value="Genomic_DNA"/>
</dbReference>